<dbReference type="EMBL" id="WJIE01000008">
    <property type="protein sequence ID" value="MRG95538.1"/>
    <property type="molecule type" value="Genomic_DNA"/>
</dbReference>
<feature type="compositionally biased region" description="Basic residues" evidence="1">
    <location>
        <begin position="9"/>
        <end position="25"/>
    </location>
</feature>
<reference evidence="2 3" key="1">
    <citation type="submission" date="2019-10" db="EMBL/GenBank/DDBJ databases">
        <title>A soil myxobacterium in the family Polyangiaceae.</title>
        <authorList>
            <person name="Li Y."/>
            <person name="Wang J."/>
        </authorList>
    </citation>
    <scope>NUCLEOTIDE SEQUENCE [LARGE SCALE GENOMIC DNA]</scope>
    <source>
        <strain evidence="2 3">DSM 14734</strain>
    </source>
</reference>
<evidence type="ECO:0000313" key="3">
    <source>
        <dbReference type="Proteomes" id="UP000440224"/>
    </source>
</evidence>
<feature type="region of interest" description="Disordered" evidence="1">
    <location>
        <begin position="1"/>
        <end position="30"/>
    </location>
</feature>
<organism evidence="2 3">
    <name type="scientific">Polyangium spumosum</name>
    <dbReference type="NCBI Taxonomy" id="889282"/>
    <lineage>
        <taxon>Bacteria</taxon>
        <taxon>Pseudomonadati</taxon>
        <taxon>Myxococcota</taxon>
        <taxon>Polyangia</taxon>
        <taxon>Polyangiales</taxon>
        <taxon>Polyangiaceae</taxon>
        <taxon>Polyangium</taxon>
    </lineage>
</organism>
<protein>
    <submittedName>
        <fullName evidence="2">Uncharacterized protein</fullName>
    </submittedName>
</protein>
<keyword evidence="3" id="KW-1185">Reference proteome</keyword>
<dbReference type="RefSeq" id="WP_153822357.1">
    <property type="nucleotide sequence ID" value="NZ_WJIE01000008.1"/>
</dbReference>
<sequence length="127" mass="14450">MGLAAQKLEKRRGKSIHRATWHRKQPQVGKALPSLDELERQINAMHDEVAALLHERNARPKDAEVKAKLEAAIARRRQLQIEYADRSETECSPEHAATAYEDSELVQRAMKLVEYYEGTPADDTTTD</sequence>
<evidence type="ECO:0000256" key="1">
    <source>
        <dbReference type="SAM" id="MobiDB-lite"/>
    </source>
</evidence>
<accession>A0A6N7PU09</accession>
<dbReference type="OrthoDB" id="9833247at2"/>
<comment type="caution">
    <text evidence="2">The sequence shown here is derived from an EMBL/GenBank/DDBJ whole genome shotgun (WGS) entry which is preliminary data.</text>
</comment>
<dbReference type="Proteomes" id="UP000440224">
    <property type="component" value="Unassembled WGS sequence"/>
</dbReference>
<dbReference type="AlphaFoldDB" id="A0A6N7PU09"/>
<evidence type="ECO:0000313" key="2">
    <source>
        <dbReference type="EMBL" id="MRG95538.1"/>
    </source>
</evidence>
<proteinExistence type="predicted"/>
<gene>
    <name evidence="2" type="ORF">GF068_27005</name>
</gene>
<name>A0A6N7PU09_9BACT</name>